<keyword evidence="1" id="KW-0812">Transmembrane</keyword>
<proteinExistence type="predicted"/>
<evidence type="ECO:0000313" key="4">
    <source>
        <dbReference type="Proteomes" id="UP000279470"/>
    </source>
</evidence>
<gene>
    <name evidence="3" type="ORF">EIC27_04190</name>
</gene>
<organism evidence="3 4">
    <name type="scientific">Candidatus Aquarickettsia rohweri</name>
    <dbReference type="NCBI Taxonomy" id="2602574"/>
    <lineage>
        <taxon>Bacteria</taxon>
        <taxon>Pseudomonadati</taxon>
        <taxon>Pseudomonadota</taxon>
        <taxon>Alphaproteobacteria</taxon>
        <taxon>Rickettsiales</taxon>
        <taxon>Candidatus Midichloriaceae</taxon>
        <taxon>Candidatus Aquarickettsia</taxon>
    </lineage>
</organism>
<keyword evidence="1" id="KW-1133">Transmembrane helix</keyword>
<accession>A0A3R9XTT5</accession>
<feature type="domain" description="Ancillary SecYEG translocon subunit/Cell division coordinator CpoB TPR" evidence="2">
    <location>
        <begin position="18"/>
        <end position="140"/>
    </location>
</feature>
<dbReference type="EMBL" id="RXFM01000052">
    <property type="protein sequence ID" value="RST65517.1"/>
    <property type="molecule type" value="Genomic_DNA"/>
</dbReference>
<sequence length="209" mass="24572">MDILDEIQEEVKKEKLLNFFQNYGKYLVAAILACFIFTILYFWWCNYKSNLLLEDSSEYNDAINSKEQIRISKLEKIKQKNSVYGDLAKLQLAAYYYDDKDFNKSIHNYELIYKSNSSSEIYRDYAKLMAIKIRVHTGKISLDDGIKLYEDFYKDSKYFKNIAVLGESILLLNKGNYNSKSHKINEILTDNEAPNLLLYLAKIINKRLS</sequence>
<evidence type="ECO:0000313" key="3">
    <source>
        <dbReference type="EMBL" id="RST65517.1"/>
    </source>
</evidence>
<feature type="transmembrane region" description="Helical" evidence="1">
    <location>
        <begin position="23"/>
        <end position="44"/>
    </location>
</feature>
<evidence type="ECO:0000259" key="2">
    <source>
        <dbReference type="Pfam" id="PF09976"/>
    </source>
</evidence>
<dbReference type="Proteomes" id="UP000279470">
    <property type="component" value="Unassembled WGS sequence"/>
</dbReference>
<comment type="caution">
    <text evidence="3">The sequence shown here is derived from an EMBL/GenBank/DDBJ whole genome shotgun (WGS) entry which is preliminary data.</text>
</comment>
<dbReference type="AlphaFoldDB" id="A0A3R9XTT5"/>
<dbReference type="OrthoDB" id="7173339at2"/>
<keyword evidence="1" id="KW-0472">Membrane</keyword>
<dbReference type="InterPro" id="IPR018704">
    <property type="entry name" value="SecYEG/CpoB_TPR"/>
</dbReference>
<keyword evidence="4" id="KW-1185">Reference proteome</keyword>
<dbReference type="RefSeq" id="WP_126044877.1">
    <property type="nucleotide sequence ID" value="NZ_RXFM01000052.1"/>
</dbReference>
<name>A0A3R9XTT5_9RICK</name>
<dbReference type="Pfam" id="PF09976">
    <property type="entry name" value="TPR_21"/>
    <property type="match status" value="1"/>
</dbReference>
<protein>
    <submittedName>
        <fullName evidence="3">Tetratricopeptide repeat protein</fullName>
    </submittedName>
</protein>
<evidence type="ECO:0000256" key="1">
    <source>
        <dbReference type="SAM" id="Phobius"/>
    </source>
</evidence>
<reference evidence="4" key="1">
    <citation type="submission" date="2018-11" db="EMBL/GenBank/DDBJ databases">
        <title>Phylogenetic, genomic, and biogeographic characterization of a novel and ubiquitous marine invertebrate-associated Rickettsiales parasite, Candidatus Marinoinvertebrata rohwerii, gen. nov., sp. nov.</title>
        <authorList>
            <person name="Klinges J.G."/>
            <person name="Rosales S.M."/>
            <person name="Mcminds R."/>
            <person name="Shaver E.C."/>
            <person name="Shantz A."/>
            <person name="Peters E.C."/>
            <person name="Burkepile D.E."/>
            <person name="Silliman B.R."/>
            <person name="Vega Thurber R.L."/>
        </authorList>
    </citation>
    <scope>NUCLEOTIDE SEQUENCE [LARGE SCALE GENOMIC DNA]</scope>
    <source>
        <strain evidence="4">a_cerv_44</strain>
    </source>
</reference>